<evidence type="ECO:0000256" key="2">
    <source>
        <dbReference type="SAM" id="MobiDB-lite"/>
    </source>
</evidence>
<reference evidence="3 4" key="1">
    <citation type="journal article" date="2014" name="Genome Biol. Evol.">
        <title>The genome of the myxosporean Thelohanellus kitauei shows adaptations to nutrient acquisition within its fish host.</title>
        <authorList>
            <person name="Yang Y."/>
            <person name="Xiong J."/>
            <person name="Zhou Z."/>
            <person name="Huo F."/>
            <person name="Miao W."/>
            <person name="Ran C."/>
            <person name="Liu Y."/>
            <person name="Zhang J."/>
            <person name="Feng J."/>
            <person name="Wang M."/>
            <person name="Wang M."/>
            <person name="Wang L."/>
            <person name="Yao B."/>
        </authorList>
    </citation>
    <scope>NUCLEOTIDE SEQUENCE [LARGE SCALE GENOMIC DNA]</scope>
    <source>
        <strain evidence="3">Wuqing</strain>
    </source>
</reference>
<proteinExistence type="predicted"/>
<feature type="region of interest" description="Disordered" evidence="2">
    <location>
        <begin position="187"/>
        <end position="219"/>
    </location>
</feature>
<accession>A0A0C2IXA0</accession>
<comment type="caution">
    <text evidence="3">The sequence shown here is derived from an EMBL/GenBank/DDBJ whole genome shotgun (WGS) entry which is preliminary data.</text>
</comment>
<feature type="compositionally biased region" description="Basic and acidic residues" evidence="2">
    <location>
        <begin position="29"/>
        <end position="38"/>
    </location>
</feature>
<evidence type="ECO:0000313" key="4">
    <source>
        <dbReference type="Proteomes" id="UP000031668"/>
    </source>
</evidence>
<dbReference type="EMBL" id="JWZT01002229">
    <property type="protein sequence ID" value="KII69974.1"/>
    <property type="molecule type" value="Genomic_DNA"/>
</dbReference>
<keyword evidence="4" id="KW-1185">Reference proteome</keyword>
<organism evidence="3 4">
    <name type="scientific">Thelohanellus kitauei</name>
    <name type="common">Myxosporean</name>
    <dbReference type="NCBI Taxonomy" id="669202"/>
    <lineage>
        <taxon>Eukaryota</taxon>
        <taxon>Metazoa</taxon>
        <taxon>Cnidaria</taxon>
        <taxon>Myxozoa</taxon>
        <taxon>Myxosporea</taxon>
        <taxon>Bivalvulida</taxon>
        <taxon>Platysporina</taxon>
        <taxon>Myxobolidae</taxon>
        <taxon>Thelohanellus</taxon>
    </lineage>
</organism>
<feature type="region of interest" description="Disordered" evidence="2">
    <location>
        <begin position="1"/>
        <end position="116"/>
    </location>
</feature>
<evidence type="ECO:0000313" key="3">
    <source>
        <dbReference type="EMBL" id="KII69974.1"/>
    </source>
</evidence>
<name>A0A0C2IXA0_THEKT</name>
<feature type="compositionally biased region" description="Low complexity" evidence="2">
    <location>
        <begin position="90"/>
        <end position="101"/>
    </location>
</feature>
<feature type="coiled-coil region" evidence="1">
    <location>
        <begin position="275"/>
        <end position="309"/>
    </location>
</feature>
<dbReference type="AlphaFoldDB" id="A0A0C2IXA0"/>
<dbReference type="Proteomes" id="UP000031668">
    <property type="component" value="Unassembled WGS sequence"/>
</dbReference>
<evidence type="ECO:0000256" key="1">
    <source>
        <dbReference type="SAM" id="Coils"/>
    </source>
</evidence>
<feature type="compositionally biased region" description="Polar residues" evidence="2">
    <location>
        <begin position="209"/>
        <end position="219"/>
    </location>
</feature>
<feature type="coiled-coil region" evidence="1">
    <location>
        <begin position="338"/>
        <end position="411"/>
    </location>
</feature>
<protein>
    <submittedName>
        <fullName evidence="3">Uncharacterized protein</fullName>
    </submittedName>
</protein>
<sequence>MMESVEPSEHDDQDFGGQNYPGDAVGDPQMDKDDRIKQSSEPQPILEPHLELPHGQSLPADVIDQVKGLNLPEPVTSDINVSKDSKDPYSQVDSSDQIQQSNKSKPVIEPSLESTQSQCIPTDVINQVEVLGVTEPIANDIKDTNNPNDQSSICEAKKEEIDMISMELKRKCVTSDEIPCKNLSSFLEDRNGAKSPSGSEELQNDRGVASSSMPSTIAQTQDPSYMSIDAQNPAQCVQTTGSQGKYNNEITMLQEENKKLVEVIRFYENIHEDIAAKIDQIVKDYQQKLEALELDNKRYQEEVGNLDRAYHYTYNRYKDLKSSSVAQKEKEIQMFKVNEELRNALNLTSQRISELMNEIQEVSAKGSSEIAKMDAALRLDSIKISGLEKTISELDRQNKELTEICEEFVRRSSS</sequence>
<dbReference type="Gene3D" id="1.20.5.1700">
    <property type="match status" value="1"/>
</dbReference>
<dbReference type="OrthoDB" id="10255048at2759"/>
<keyword evidence="1" id="KW-0175">Coiled coil</keyword>
<gene>
    <name evidence="3" type="ORF">RF11_01232</name>
</gene>